<dbReference type="EMBL" id="QJKB01000001">
    <property type="protein sequence ID" value="PXX46875.1"/>
    <property type="molecule type" value="Genomic_DNA"/>
</dbReference>
<organism evidence="1 2">
    <name type="scientific">Undibacterium pigrum</name>
    <dbReference type="NCBI Taxonomy" id="401470"/>
    <lineage>
        <taxon>Bacteria</taxon>
        <taxon>Pseudomonadati</taxon>
        <taxon>Pseudomonadota</taxon>
        <taxon>Betaproteobacteria</taxon>
        <taxon>Burkholderiales</taxon>
        <taxon>Oxalobacteraceae</taxon>
        <taxon>Undibacterium</taxon>
    </lineage>
</organism>
<reference evidence="1 2" key="1">
    <citation type="submission" date="2018-05" db="EMBL/GenBank/DDBJ databases">
        <title>Genomic Encyclopedia of Type Strains, Phase IV (KMG-IV): sequencing the most valuable type-strain genomes for metagenomic binning, comparative biology and taxonomic classification.</title>
        <authorList>
            <person name="Goeker M."/>
        </authorList>
    </citation>
    <scope>NUCLEOTIDE SEQUENCE [LARGE SCALE GENOMIC DNA]</scope>
    <source>
        <strain evidence="1 2">DSM 19792</strain>
    </source>
</reference>
<dbReference type="AlphaFoldDB" id="A0A318JGH8"/>
<protein>
    <submittedName>
        <fullName evidence="1">Uncharacterized protein</fullName>
    </submittedName>
</protein>
<proteinExistence type="predicted"/>
<dbReference type="Proteomes" id="UP000247792">
    <property type="component" value="Unassembled WGS sequence"/>
</dbReference>
<name>A0A318JGH8_9BURK</name>
<evidence type="ECO:0000313" key="2">
    <source>
        <dbReference type="Proteomes" id="UP000247792"/>
    </source>
</evidence>
<evidence type="ECO:0000313" key="1">
    <source>
        <dbReference type="EMBL" id="PXX46875.1"/>
    </source>
</evidence>
<sequence length="56" mass="6528">MKQHYVDVVANDKYVEIDKHSYLCLRFTFGNVFKDCYKASKIAVNIHSGITIDFLK</sequence>
<gene>
    <name evidence="1" type="ORF">DFR42_101451</name>
</gene>
<accession>A0A318JGH8</accession>
<keyword evidence="2" id="KW-1185">Reference proteome</keyword>
<comment type="caution">
    <text evidence="1">The sequence shown here is derived from an EMBL/GenBank/DDBJ whole genome shotgun (WGS) entry which is preliminary data.</text>
</comment>